<dbReference type="OrthoDB" id="574284at2"/>
<accession>A0A2T1M397</accession>
<evidence type="ECO:0000313" key="2">
    <source>
        <dbReference type="EMBL" id="PSF39309.1"/>
    </source>
</evidence>
<dbReference type="EMBL" id="PXOH01000001">
    <property type="protein sequence ID" value="PSF39309.1"/>
    <property type="molecule type" value="Genomic_DNA"/>
</dbReference>
<gene>
    <name evidence="2" type="ORF">C7H19_00535</name>
</gene>
<reference evidence="2 3" key="1">
    <citation type="submission" date="2018-03" db="EMBL/GenBank/DDBJ databases">
        <title>The ancient ancestry and fast evolution of plastids.</title>
        <authorList>
            <person name="Moore K.R."/>
            <person name="Magnabosco C."/>
            <person name="Momper L."/>
            <person name="Gold D.A."/>
            <person name="Bosak T."/>
            <person name="Fournier G.P."/>
        </authorList>
    </citation>
    <scope>NUCLEOTIDE SEQUENCE [LARGE SCALE GENOMIC DNA]</scope>
    <source>
        <strain evidence="2 3">CCALA 016</strain>
    </source>
</reference>
<dbReference type="AlphaFoldDB" id="A0A2T1M397"/>
<name>A0A2T1M397_9CHRO</name>
<comment type="caution">
    <text evidence="2">The sequence shown here is derived from an EMBL/GenBank/DDBJ whole genome shotgun (WGS) entry which is preliminary data.</text>
</comment>
<organism evidence="2 3">
    <name type="scientific">Aphanothece hegewaldii CCALA 016</name>
    <dbReference type="NCBI Taxonomy" id="2107694"/>
    <lineage>
        <taxon>Bacteria</taxon>
        <taxon>Bacillati</taxon>
        <taxon>Cyanobacteriota</taxon>
        <taxon>Cyanophyceae</taxon>
        <taxon>Oscillatoriophycideae</taxon>
        <taxon>Chroococcales</taxon>
        <taxon>Aphanothecaceae</taxon>
        <taxon>Aphanothece</taxon>
    </lineage>
</organism>
<keyword evidence="1" id="KW-0175">Coiled coil</keyword>
<dbReference type="RefSeq" id="WP_106454931.1">
    <property type="nucleotide sequence ID" value="NZ_PXOH01000001.1"/>
</dbReference>
<evidence type="ECO:0000256" key="1">
    <source>
        <dbReference type="SAM" id="Coils"/>
    </source>
</evidence>
<proteinExistence type="predicted"/>
<dbReference type="Proteomes" id="UP000239001">
    <property type="component" value="Unassembled WGS sequence"/>
</dbReference>
<reference evidence="2 3" key="2">
    <citation type="submission" date="2018-03" db="EMBL/GenBank/DDBJ databases">
        <authorList>
            <person name="Keele B.F."/>
        </authorList>
    </citation>
    <scope>NUCLEOTIDE SEQUENCE [LARGE SCALE GENOMIC DNA]</scope>
    <source>
        <strain evidence="2 3">CCALA 016</strain>
    </source>
</reference>
<sequence length="61" mass="7505">MTQQRQIPDEESRKKCLERLRETNRQLDLYNLQLDELIAMIEAEARQQKRERLLKKYNNTN</sequence>
<keyword evidence="3" id="KW-1185">Reference proteome</keyword>
<protein>
    <submittedName>
        <fullName evidence="2">Uncharacterized protein</fullName>
    </submittedName>
</protein>
<evidence type="ECO:0000313" key="3">
    <source>
        <dbReference type="Proteomes" id="UP000239001"/>
    </source>
</evidence>
<feature type="coiled-coil region" evidence="1">
    <location>
        <begin position="20"/>
        <end position="51"/>
    </location>
</feature>